<protein>
    <submittedName>
        <fullName evidence="8">Clp ATPase</fullName>
    </submittedName>
</protein>
<dbReference type="CDD" id="cd19499">
    <property type="entry name" value="RecA-like_ClpB_Hsp104-like"/>
    <property type="match status" value="1"/>
</dbReference>
<dbReference type="Pfam" id="PF17871">
    <property type="entry name" value="AAA_lid_9"/>
    <property type="match status" value="1"/>
</dbReference>
<dbReference type="GO" id="GO:0005737">
    <property type="term" value="C:cytoplasm"/>
    <property type="evidence" value="ECO:0007669"/>
    <property type="project" value="TreeGrafter"/>
</dbReference>
<keyword evidence="3" id="KW-0547">Nucleotide-binding</keyword>
<dbReference type="InterPro" id="IPR001270">
    <property type="entry name" value="ClpA/B"/>
</dbReference>
<dbReference type="SUPFAM" id="SSF52540">
    <property type="entry name" value="P-loop containing nucleoside triphosphate hydrolases"/>
    <property type="match status" value="2"/>
</dbReference>
<dbReference type="Pfam" id="PF02861">
    <property type="entry name" value="Clp_N"/>
    <property type="match status" value="1"/>
</dbReference>
<dbReference type="PRINTS" id="PR00300">
    <property type="entry name" value="CLPPROTEASEA"/>
</dbReference>
<dbReference type="InterPro" id="IPR003593">
    <property type="entry name" value="AAA+_ATPase"/>
</dbReference>
<dbReference type="Pfam" id="PF00004">
    <property type="entry name" value="AAA"/>
    <property type="match status" value="1"/>
</dbReference>
<evidence type="ECO:0000313" key="8">
    <source>
        <dbReference type="EMBL" id="CAH20728.1"/>
    </source>
</evidence>
<evidence type="ECO:0000256" key="4">
    <source>
        <dbReference type="ARBA" id="ARBA00022840"/>
    </source>
</evidence>
<evidence type="ECO:0000256" key="1">
    <source>
        <dbReference type="ARBA" id="ARBA00008675"/>
    </source>
</evidence>
<dbReference type="GO" id="GO:0005524">
    <property type="term" value="F:ATP binding"/>
    <property type="evidence" value="ECO:0007669"/>
    <property type="project" value="UniProtKB-KW"/>
</dbReference>
<dbReference type="PANTHER" id="PTHR11638">
    <property type="entry name" value="ATP-DEPENDENT CLP PROTEASE"/>
    <property type="match status" value="1"/>
</dbReference>
<keyword evidence="5" id="KW-0143">Chaperone</keyword>
<dbReference type="PROSITE" id="PS00870">
    <property type="entry name" value="CLPAB_1"/>
    <property type="match status" value="1"/>
</dbReference>
<dbReference type="InterPro" id="IPR003959">
    <property type="entry name" value="ATPase_AAA_core"/>
</dbReference>
<evidence type="ECO:0000259" key="7">
    <source>
        <dbReference type="PROSITE" id="PS51903"/>
    </source>
</evidence>
<accession>Q66CB7</accession>
<dbReference type="KEGG" id="yps:YPTB1489"/>
<dbReference type="InterPro" id="IPR019489">
    <property type="entry name" value="Clp_ATPase_C"/>
</dbReference>
<dbReference type="FunFam" id="3.40.50.300:FF:000025">
    <property type="entry name" value="ATP-dependent Clp protease subunit"/>
    <property type="match status" value="1"/>
</dbReference>
<keyword evidence="2 6" id="KW-0677">Repeat</keyword>
<dbReference type="Pfam" id="PF07724">
    <property type="entry name" value="AAA_2"/>
    <property type="match status" value="1"/>
</dbReference>
<dbReference type="InterPro" id="IPR017729">
    <property type="entry name" value="ATPase_T6SS_ClpV1"/>
</dbReference>
<evidence type="ECO:0000256" key="2">
    <source>
        <dbReference type="ARBA" id="ARBA00022737"/>
    </source>
</evidence>
<organism evidence="8 9">
    <name type="scientific">Yersinia pseudotuberculosis serotype I (strain IP32953)</name>
    <dbReference type="NCBI Taxonomy" id="273123"/>
    <lineage>
        <taxon>Bacteria</taxon>
        <taxon>Pseudomonadati</taxon>
        <taxon>Pseudomonadota</taxon>
        <taxon>Gammaproteobacteria</taxon>
        <taxon>Enterobacterales</taxon>
        <taxon>Yersiniaceae</taxon>
        <taxon>Yersinia</taxon>
    </lineage>
</organism>
<dbReference type="SMART" id="SM01086">
    <property type="entry name" value="ClpB_D2-small"/>
    <property type="match status" value="1"/>
</dbReference>
<proteinExistence type="inferred from homology"/>
<dbReference type="GO" id="GO:0034605">
    <property type="term" value="P:cellular response to heat"/>
    <property type="evidence" value="ECO:0007669"/>
    <property type="project" value="TreeGrafter"/>
</dbReference>
<evidence type="ECO:0000256" key="5">
    <source>
        <dbReference type="ARBA" id="ARBA00023186"/>
    </source>
</evidence>
<dbReference type="EMBL" id="BX936398">
    <property type="protein sequence ID" value="CAH20728.1"/>
    <property type="molecule type" value="Genomic_DNA"/>
</dbReference>
<name>Q66CB7_YERPS</name>
<evidence type="ECO:0000256" key="6">
    <source>
        <dbReference type="PROSITE-ProRule" id="PRU01251"/>
    </source>
</evidence>
<comment type="similarity">
    <text evidence="1">Belongs to the ClpA/ClpB family.</text>
</comment>
<dbReference type="SUPFAM" id="SSF81923">
    <property type="entry name" value="Double Clp-N motif"/>
    <property type="match status" value="1"/>
</dbReference>
<evidence type="ECO:0000313" key="9">
    <source>
        <dbReference type="Proteomes" id="UP000001011"/>
    </source>
</evidence>
<dbReference type="Proteomes" id="UP000001011">
    <property type="component" value="Chromosome"/>
</dbReference>
<dbReference type="GO" id="GO:0016887">
    <property type="term" value="F:ATP hydrolysis activity"/>
    <property type="evidence" value="ECO:0007669"/>
    <property type="project" value="InterPro"/>
</dbReference>
<dbReference type="InterPro" id="IPR027417">
    <property type="entry name" value="P-loop_NTPase"/>
</dbReference>
<dbReference type="PROSITE" id="PS51903">
    <property type="entry name" value="CLP_R"/>
    <property type="match status" value="1"/>
</dbReference>
<sequence length="882" mass="96275" precursor="true">MTTHSAHLLRRLNPYCAQALAGAATLCQTRAHAEITVEHWLLKLLEQGEGDITVIARRYEWDMDSLWQGLLAHLDTLPRTVQGKPQLSAALQQLIKNAWLDASLQEDADAVRSVHLLSALINSPSLLAADAAWPLLSLSTTQLHRLLPLLDSQSDERPEVQQAAALADSPVNLTNEAATTTSASGQPQLNDALQAALDKFTLDVTAKAKTGQIDPIFGRDSEIRQMVDILSRRRKNNPILVGEPGVGKTALVEGLALRIAEGNVPDSLKTVSVRTLDLGLLQAGAGVKGEFEQRLKNVIEAVQQSPTPVLLFIDEAHTIIGAGNQAGGADAANLLKPALARGELRTIAATTWSEYKQYFERDAALERRFQMVKVDEPDDDTACLMLRGLKERYATHHGVHILDAAITAAVTLSRRFLTGRQLPDKAVDLLDTAGARVRMSIDTLPTALMEINAELAALAMEQQAIEQDLLLLPNVSSTRLPEIEQRRAALAVGQQTLEQQYKEEKRLTTLIIEARQDIANAAHLVALQEELVQIQGNAPLLSLDVDVRTVAAVIADWTGVPLGSLLKDEQTNLLSLENRLGERVIGQDAALGALAQRLRAAKTGLTSENGPLGVFLLVGPSGIGKTETALALADSLFGGEKSLITINLSEYQEAHTVSQLKGSPPGYVGYGQGGVLTEAVRKRPYSVVLLDEVEKAHRDVLNLFYQVFDRGFMRDGEGREIDFRNTVIVMTANLGSDHLMQLLDEQPDAPDSTLHELLRPILRDHFQPALLARFQTLIYRPLNAPALRTIVEMKLAQVANRLKKHYGLHCTLEASLYDTLVAACLLPDTGARNIDSLLNQQILPVLSQQLLSRMSEQQRTTSLTLGWDEADGITLEFEGGEK</sequence>
<gene>
    <name evidence="8" type="primary">clpB3</name>
    <name evidence="8" type="ordered locus">YPTB1489</name>
</gene>
<dbReference type="CDD" id="cd00009">
    <property type="entry name" value="AAA"/>
    <property type="match status" value="1"/>
</dbReference>
<dbReference type="InterPro" id="IPR050130">
    <property type="entry name" value="ClpA_ClpB"/>
</dbReference>
<reference evidence="8 9" key="1">
    <citation type="journal article" date="2004" name="Proc. Natl. Acad. Sci. U.S.A.">
        <title>Insights into the evolution of Yersinia pestis through whole-genome comparison with Yersinia pseudotuberculosis.</title>
        <authorList>
            <person name="Chain P.S.G."/>
            <person name="Carniel E."/>
            <person name="Larimer F.W."/>
            <person name="Lamerdin J."/>
            <person name="Stoutland P.O."/>
            <person name="Regala W.M."/>
            <person name="Georgescu A.M."/>
            <person name="Vergez L.M."/>
            <person name="Land M.L."/>
            <person name="Motin V.L."/>
            <person name="Brubaker R.R."/>
            <person name="Fowler J."/>
            <person name="Hinnebusch J."/>
            <person name="Marceau M."/>
            <person name="Medigue C."/>
            <person name="Simonet M."/>
            <person name="Chenal-Francisque V."/>
            <person name="Souza B."/>
            <person name="Dacheux D."/>
            <person name="Elliott J.M."/>
            <person name="Derbise A."/>
            <person name="Hauser L.J."/>
            <person name="Garcia E."/>
        </authorList>
    </citation>
    <scope>NUCLEOTIDE SEQUENCE [LARGE SCALE GENOMIC DNA]</scope>
    <source>
        <strain evidence="9">IP32953</strain>
    </source>
</reference>
<dbReference type="RefSeq" id="WP_011192079.1">
    <property type="nucleotide sequence ID" value="NC_006155.1"/>
</dbReference>
<dbReference type="Gene3D" id="1.10.8.60">
    <property type="match status" value="1"/>
</dbReference>
<dbReference type="KEGG" id="ypo:BZ17_1028"/>
<evidence type="ECO:0000256" key="3">
    <source>
        <dbReference type="ARBA" id="ARBA00022741"/>
    </source>
</evidence>
<dbReference type="Gene3D" id="1.10.1780.10">
    <property type="entry name" value="Clp, N-terminal domain"/>
    <property type="match status" value="1"/>
</dbReference>
<keyword evidence="4" id="KW-0067">ATP-binding</keyword>
<feature type="domain" description="Clp R" evidence="7">
    <location>
        <begin position="9"/>
        <end position="149"/>
    </location>
</feature>
<dbReference type="SMART" id="SM00382">
    <property type="entry name" value="AAA"/>
    <property type="match status" value="2"/>
</dbReference>
<dbReference type="Gene3D" id="3.40.50.300">
    <property type="entry name" value="P-loop containing nucleotide triphosphate hydrolases"/>
    <property type="match status" value="3"/>
</dbReference>
<dbReference type="InterPro" id="IPR041546">
    <property type="entry name" value="ClpA/ClpB_AAA_lid"/>
</dbReference>
<dbReference type="InterPro" id="IPR036628">
    <property type="entry name" value="Clp_N_dom_sf"/>
</dbReference>
<dbReference type="PANTHER" id="PTHR11638:SF181">
    <property type="entry name" value="ATPASE SUBUNIT OF ATP-DEPENDENT PROTEASE"/>
    <property type="match status" value="1"/>
</dbReference>
<dbReference type="PATRIC" id="fig|273123.14.peg.1092"/>
<dbReference type="FunFam" id="3.40.50.300:FF:000010">
    <property type="entry name" value="Chaperone clpB 1, putative"/>
    <property type="match status" value="1"/>
</dbReference>
<dbReference type="Pfam" id="PF10431">
    <property type="entry name" value="ClpB_D2-small"/>
    <property type="match status" value="1"/>
</dbReference>
<dbReference type="InterPro" id="IPR018368">
    <property type="entry name" value="ClpA/B_CS1"/>
</dbReference>
<dbReference type="AlphaFoldDB" id="Q66CB7"/>
<dbReference type="NCBIfam" id="TIGR03345">
    <property type="entry name" value="VI_ClpV1"/>
    <property type="match status" value="1"/>
</dbReference>
<dbReference type="InterPro" id="IPR004176">
    <property type="entry name" value="Clp_R_N"/>
</dbReference>